<comment type="catalytic activity">
    <reaction evidence="9">
        <text>a 2,3-saturated acyl-[ACP] + NAD(+) = a (2E)-enoyl-[ACP] + NADH + H(+)</text>
        <dbReference type="Rhea" id="RHEA:10240"/>
        <dbReference type="Rhea" id="RHEA-COMP:9925"/>
        <dbReference type="Rhea" id="RHEA-COMP:9926"/>
        <dbReference type="ChEBI" id="CHEBI:15378"/>
        <dbReference type="ChEBI" id="CHEBI:57540"/>
        <dbReference type="ChEBI" id="CHEBI:57945"/>
        <dbReference type="ChEBI" id="CHEBI:78784"/>
        <dbReference type="ChEBI" id="CHEBI:78785"/>
        <dbReference type="EC" id="1.3.1.9"/>
    </reaction>
</comment>
<evidence type="ECO:0000256" key="6">
    <source>
        <dbReference type="ARBA" id="ARBA00023027"/>
    </source>
</evidence>
<dbReference type="InterPro" id="IPR036291">
    <property type="entry name" value="NAD(P)-bd_dom_sf"/>
</dbReference>
<dbReference type="FunFam" id="3.40.50.720:FF:000054">
    <property type="entry name" value="Enoyl-[acyl-carrier-protein] reductase [NADH]"/>
    <property type="match status" value="1"/>
</dbReference>
<dbReference type="GO" id="GO:0006633">
    <property type="term" value="P:fatty acid biosynthetic process"/>
    <property type="evidence" value="ECO:0007669"/>
    <property type="project" value="UniProtKB-UniPathway"/>
</dbReference>
<organism evidence="13 14">
    <name type="scientific">Campylobacter ureolyticus</name>
    <dbReference type="NCBI Taxonomy" id="827"/>
    <lineage>
        <taxon>Bacteria</taxon>
        <taxon>Pseudomonadati</taxon>
        <taxon>Campylobacterota</taxon>
        <taxon>Epsilonproteobacteria</taxon>
        <taxon>Campylobacterales</taxon>
        <taxon>Campylobacteraceae</taxon>
        <taxon>Campylobacter</taxon>
    </lineage>
</organism>
<dbReference type="PRINTS" id="PR00081">
    <property type="entry name" value="GDHRDH"/>
</dbReference>
<keyword evidence="8 9" id="KW-0275">Fatty acid biosynthesis</keyword>
<proteinExistence type="inferred from homology"/>
<dbReference type="SUPFAM" id="SSF51735">
    <property type="entry name" value="NAD(P)-binding Rossmann-fold domains"/>
    <property type="match status" value="1"/>
</dbReference>
<comment type="caution">
    <text evidence="13">The sequence shown here is derived from an EMBL/GenBank/DDBJ whole genome shotgun (WGS) entry which is preliminary data.</text>
</comment>
<feature type="active site" description="Proton acceptor" evidence="10">
    <location>
        <position position="154"/>
    </location>
</feature>
<sequence length="273" mass="29533">MILKGKKGLIVGVANQKSIAYGIAKACRDMGADLAFTYLNDALLKRVEPIANELGSDKIYKLDANSDEDLINLKNSLEKDFGKIDFVLHAVAFAPKEALEGEFVNTSREAFNVTMQTSVYSLLALTNAVLPLINEGGSILTLTYLGGPKFVPHYNVMGVAKAALESSVRYLAHDLGSKNIRVNAISAGPIKTLAASGIGDFRMILKWNEINAPLKRNVTIEDVGKSGMYLLSDLASAVTGEIHYVDCGYNILGMGDIDTDEEGKTILAWDKDK</sequence>
<feature type="active site" description="Proton acceptor" evidence="10">
    <location>
        <position position="144"/>
    </location>
</feature>
<evidence type="ECO:0000256" key="7">
    <source>
        <dbReference type="ARBA" id="ARBA00023098"/>
    </source>
</evidence>
<dbReference type="EMBL" id="PKHU01000003">
    <property type="protein sequence ID" value="PKZ29476.1"/>
    <property type="molecule type" value="Genomic_DNA"/>
</dbReference>
<dbReference type="FunFam" id="1.10.8.400:FF:000001">
    <property type="entry name" value="Enoyl-[acyl-carrier-protein] reductase [NADH]"/>
    <property type="match status" value="1"/>
</dbReference>
<dbReference type="InterPro" id="IPR002347">
    <property type="entry name" value="SDR_fam"/>
</dbReference>
<dbReference type="RefSeq" id="WP_101637052.1">
    <property type="nucleotide sequence ID" value="NZ_JAPXGV010000001.1"/>
</dbReference>
<protein>
    <recommendedName>
        <fullName evidence="9">Enoyl-[acyl-carrier-protein] reductase [NADH]</fullName>
        <ecNumber evidence="9">1.3.1.9</ecNumber>
    </recommendedName>
</protein>
<evidence type="ECO:0000256" key="2">
    <source>
        <dbReference type="ARBA" id="ARBA00009233"/>
    </source>
</evidence>
<keyword evidence="3 9" id="KW-0444">Lipid biosynthesis</keyword>
<evidence type="ECO:0000256" key="5">
    <source>
        <dbReference type="ARBA" id="ARBA00023002"/>
    </source>
</evidence>
<reference evidence="13 14" key="1">
    <citation type="submission" date="2017-12" db="EMBL/GenBank/DDBJ databases">
        <title>Phylogenetic diversity of female urinary microbiome.</title>
        <authorList>
            <person name="Thomas-White K."/>
            <person name="Wolfe A.J."/>
        </authorList>
    </citation>
    <scope>NUCLEOTIDE SEQUENCE [LARGE SCALE GENOMIC DNA]</scope>
    <source>
        <strain evidence="13 14">UMB0112</strain>
    </source>
</reference>
<evidence type="ECO:0000256" key="8">
    <source>
        <dbReference type="ARBA" id="ARBA00023160"/>
    </source>
</evidence>
<dbReference type="PANTHER" id="PTHR43159">
    <property type="entry name" value="ENOYL-[ACYL-CARRIER-PROTEIN] REDUCTASE"/>
    <property type="match status" value="1"/>
</dbReference>
<evidence type="ECO:0000256" key="11">
    <source>
        <dbReference type="PIRSR" id="PIRSR000094-2"/>
    </source>
</evidence>
<evidence type="ECO:0000256" key="12">
    <source>
        <dbReference type="PIRSR" id="PIRSR000094-3"/>
    </source>
</evidence>
<feature type="binding site" evidence="12">
    <location>
        <begin position="190"/>
        <end position="194"/>
    </location>
    <ligand>
        <name>NAD(+)</name>
        <dbReference type="ChEBI" id="CHEBI:57540"/>
    </ligand>
</feature>
<keyword evidence="4" id="KW-0276">Fatty acid metabolism</keyword>
<evidence type="ECO:0000313" key="14">
    <source>
        <dbReference type="Proteomes" id="UP000234639"/>
    </source>
</evidence>
<name>A0A2I1NAS9_9BACT</name>
<comment type="similarity">
    <text evidence="2 9">Belongs to the short-chain dehydrogenases/reductases (SDR) family. FabI subfamily.</text>
</comment>
<dbReference type="Proteomes" id="UP000234639">
    <property type="component" value="Unassembled WGS sequence"/>
</dbReference>
<dbReference type="PIRSF" id="PIRSF000094">
    <property type="entry name" value="Enoyl-ACP_rdct"/>
    <property type="match status" value="1"/>
</dbReference>
<feature type="binding site" evidence="12">
    <location>
        <position position="12"/>
    </location>
    <ligand>
        <name>NAD(+)</name>
        <dbReference type="ChEBI" id="CHEBI:57540"/>
    </ligand>
</feature>
<dbReference type="Gene3D" id="3.40.50.720">
    <property type="entry name" value="NAD(P)-binding Rossmann-like Domain"/>
    <property type="match status" value="1"/>
</dbReference>
<dbReference type="InterPro" id="IPR014358">
    <property type="entry name" value="Enoyl-ACP_Rdtase_NADH"/>
</dbReference>
<dbReference type="EC" id="1.3.1.9" evidence="9"/>
<evidence type="ECO:0000256" key="1">
    <source>
        <dbReference type="ARBA" id="ARBA00005194"/>
    </source>
</evidence>
<accession>A0A2I1NAS9</accession>
<dbReference type="GO" id="GO:0004318">
    <property type="term" value="F:enoyl-[acyl-carrier-protein] reductase (NADH) activity"/>
    <property type="evidence" value="ECO:0007669"/>
    <property type="project" value="UniProtKB-EC"/>
</dbReference>
<dbReference type="Gene3D" id="1.10.8.400">
    <property type="entry name" value="Enoyl acyl carrier protein reductase"/>
    <property type="match status" value="1"/>
</dbReference>
<evidence type="ECO:0000256" key="9">
    <source>
        <dbReference type="PIRNR" id="PIRNR000094"/>
    </source>
</evidence>
<dbReference type="UniPathway" id="UPA00094"/>
<keyword evidence="5 9" id="KW-0560">Oxidoreductase</keyword>
<evidence type="ECO:0000256" key="3">
    <source>
        <dbReference type="ARBA" id="ARBA00022516"/>
    </source>
</evidence>
<dbReference type="NCBIfam" id="NF006266">
    <property type="entry name" value="PRK08415.1"/>
    <property type="match status" value="1"/>
</dbReference>
<gene>
    <name evidence="13" type="ORF">CYJ41_03735</name>
</gene>
<evidence type="ECO:0000256" key="10">
    <source>
        <dbReference type="PIRSR" id="PIRSR000094-1"/>
    </source>
</evidence>
<dbReference type="CDD" id="cd05372">
    <property type="entry name" value="ENR_SDR"/>
    <property type="match status" value="1"/>
</dbReference>
<feature type="binding site" evidence="12">
    <location>
        <position position="91"/>
    </location>
    <ligand>
        <name>NAD(+)</name>
        <dbReference type="ChEBI" id="CHEBI:57540"/>
    </ligand>
</feature>
<keyword evidence="7" id="KW-0443">Lipid metabolism</keyword>
<feature type="binding site" evidence="12">
    <location>
        <position position="161"/>
    </location>
    <ligand>
        <name>NAD(+)</name>
        <dbReference type="ChEBI" id="CHEBI:57540"/>
    </ligand>
</feature>
<dbReference type="Pfam" id="PF13561">
    <property type="entry name" value="adh_short_C2"/>
    <property type="match status" value="1"/>
</dbReference>
<comment type="pathway">
    <text evidence="1">Lipid metabolism; fatty acid biosynthesis.</text>
</comment>
<feature type="binding site" evidence="12">
    <location>
        <begin position="18"/>
        <end position="19"/>
    </location>
    <ligand>
        <name>NAD(+)</name>
        <dbReference type="ChEBI" id="CHEBI:57540"/>
    </ligand>
</feature>
<evidence type="ECO:0000256" key="4">
    <source>
        <dbReference type="ARBA" id="ARBA00022832"/>
    </source>
</evidence>
<keyword evidence="6 9" id="KW-0520">NAD</keyword>
<dbReference type="AlphaFoldDB" id="A0A2I1NAS9"/>
<feature type="binding site" evidence="11">
    <location>
        <position position="94"/>
    </location>
    <ligand>
        <name>substrate</name>
    </ligand>
</feature>
<dbReference type="PANTHER" id="PTHR43159:SF2">
    <property type="entry name" value="ENOYL-[ACYL-CARRIER-PROTEIN] REDUCTASE [NADH], CHLOROPLASTIC"/>
    <property type="match status" value="1"/>
</dbReference>
<evidence type="ECO:0000313" key="13">
    <source>
        <dbReference type="EMBL" id="PKZ29476.1"/>
    </source>
</evidence>